<keyword evidence="2" id="KW-1185">Reference proteome</keyword>
<dbReference type="OrthoDB" id="3012748at2759"/>
<dbReference type="AlphaFoldDB" id="A0A4S8LTI9"/>
<evidence type="ECO:0000313" key="2">
    <source>
        <dbReference type="Proteomes" id="UP000297245"/>
    </source>
</evidence>
<sequence length="185" mass="20686">MTNSDFVLRISLVPMPSWICLYTWQQQRAVLILILTLYKAVKHGRSGSLSSFVLTFFRDGLMYNAVALGGEYDGKHRHPKISARGISGFITKVRPITTCIILDEADTRITTSSSLQAVLHSILTSRMLLHIREEAVDATAHNRGYTTRFSQSLRFASPLNDGDGDIQQGLLATADEHQTWFGEPF</sequence>
<name>A0A4S8LTI9_DENBC</name>
<reference evidence="1 2" key="1">
    <citation type="journal article" date="2019" name="Nat. Ecol. Evol.">
        <title>Megaphylogeny resolves global patterns of mushroom evolution.</title>
        <authorList>
            <person name="Varga T."/>
            <person name="Krizsan K."/>
            <person name="Foldi C."/>
            <person name="Dima B."/>
            <person name="Sanchez-Garcia M."/>
            <person name="Sanchez-Ramirez S."/>
            <person name="Szollosi G.J."/>
            <person name="Szarkandi J.G."/>
            <person name="Papp V."/>
            <person name="Albert L."/>
            <person name="Andreopoulos W."/>
            <person name="Angelini C."/>
            <person name="Antonin V."/>
            <person name="Barry K.W."/>
            <person name="Bougher N.L."/>
            <person name="Buchanan P."/>
            <person name="Buyck B."/>
            <person name="Bense V."/>
            <person name="Catcheside P."/>
            <person name="Chovatia M."/>
            <person name="Cooper J."/>
            <person name="Damon W."/>
            <person name="Desjardin D."/>
            <person name="Finy P."/>
            <person name="Geml J."/>
            <person name="Haridas S."/>
            <person name="Hughes K."/>
            <person name="Justo A."/>
            <person name="Karasinski D."/>
            <person name="Kautmanova I."/>
            <person name="Kiss B."/>
            <person name="Kocsube S."/>
            <person name="Kotiranta H."/>
            <person name="LaButti K.M."/>
            <person name="Lechner B.E."/>
            <person name="Liimatainen K."/>
            <person name="Lipzen A."/>
            <person name="Lukacs Z."/>
            <person name="Mihaltcheva S."/>
            <person name="Morgado L.N."/>
            <person name="Niskanen T."/>
            <person name="Noordeloos M.E."/>
            <person name="Ohm R.A."/>
            <person name="Ortiz-Santana B."/>
            <person name="Ovrebo C."/>
            <person name="Racz N."/>
            <person name="Riley R."/>
            <person name="Savchenko A."/>
            <person name="Shiryaev A."/>
            <person name="Soop K."/>
            <person name="Spirin V."/>
            <person name="Szebenyi C."/>
            <person name="Tomsovsky M."/>
            <person name="Tulloss R.E."/>
            <person name="Uehling J."/>
            <person name="Grigoriev I.V."/>
            <person name="Vagvolgyi C."/>
            <person name="Papp T."/>
            <person name="Martin F.M."/>
            <person name="Miettinen O."/>
            <person name="Hibbett D.S."/>
            <person name="Nagy L.G."/>
        </authorList>
    </citation>
    <scope>NUCLEOTIDE SEQUENCE [LARGE SCALE GENOMIC DNA]</scope>
    <source>
        <strain evidence="1 2">CBS 962.96</strain>
    </source>
</reference>
<evidence type="ECO:0000313" key="1">
    <source>
        <dbReference type="EMBL" id="THU92268.1"/>
    </source>
</evidence>
<dbReference type="EMBL" id="ML179284">
    <property type="protein sequence ID" value="THU92268.1"/>
    <property type="molecule type" value="Genomic_DNA"/>
</dbReference>
<organism evidence="1 2">
    <name type="scientific">Dendrothele bispora (strain CBS 962.96)</name>
    <dbReference type="NCBI Taxonomy" id="1314807"/>
    <lineage>
        <taxon>Eukaryota</taxon>
        <taxon>Fungi</taxon>
        <taxon>Dikarya</taxon>
        <taxon>Basidiomycota</taxon>
        <taxon>Agaricomycotina</taxon>
        <taxon>Agaricomycetes</taxon>
        <taxon>Agaricomycetidae</taxon>
        <taxon>Agaricales</taxon>
        <taxon>Agaricales incertae sedis</taxon>
        <taxon>Dendrothele</taxon>
    </lineage>
</organism>
<protein>
    <submittedName>
        <fullName evidence="1">Uncharacterized protein</fullName>
    </submittedName>
</protein>
<dbReference type="Proteomes" id="UP000297245">
    <property type="component" value="Unassembled WGS sequence"/>
</dbReference>
<gene>
    <name evidence="1" type="ORF">K435DRAFT_862659</name>
</gene>
<proteinExistence type="predicted"/>
<accession>A0A4S8LTI9</accession>